<keyword evidence="4" id="KW-0411">Iron-sulfur</keyword>
<feature type="domain" description="Iron-binding zinc finger CDGSH type" evidence="6">
    <location>
        <begin position="91"/>
        <end position="126"/>
    </location>
</feature>
<dbReference type="EMBL" id="OU895878">
    <property type="protein sequence ID" value="CAG9803612.1"/>
    <property type="molecule type" value="Genomic_DNA"/>
</dbReference>
<accession>A0A9N9RVI5</accession>
<proteinExistence type="predicted"/>
<evidence type="ECO:0000313" key="7">
    <source>
        <dbReference type="EMBL" id="CAG9803612.1"/>
    </source>
</evidence>
<name>A0A9N9RVI5_9DIPT</name>
<reference evidence="7" key="2">
    <citation type="submission" date="2022-10" db="EMBL/GenBank/DDBJ databases">
        <authorList>
            <consortium name="ENA_rothamsted_submissions"/>
            <consortium name="culmorum"/>
            <person name="King R."/>
        </authorList>
    </citation>
    <scope>NUCLEOTIDE SEQUENCE</scope>
</reference>
<dbReference type="InterPro" id="IPR042216">
    <property type="entry name" value="MitoNEET_CISD"/>
</dbReference>
<keyword evidence="3" id="KW-0408">Iron</keyword>
<dbReference type="Proteomes" id="UP001153620">
    <property type="component" value="Chromosome 2"/>
</dbReference>
<evidence type="ECO:0000256" key="3">
    <source>
        <dbReference type="ARBA" id="ARBA00023004"/>
    </source>
</evidence>
<keyword evidence="8" id="KW-1185">Reference proteome</keyword>
<dbReference type="InterPro" id="IPR018967">
    <property type="entry name" value="FeS-contain_CDGSH-typ"/>
</dbReference>
<evidence type="ECO:0000259" key="6">
    <source>
        <dbReference type="SMART" id="SM00704"/>
    </source>
</evidence>
<dbReference type="GO" id="GO:0005739">
    <property type="term" value="C:mitochondrion"/>
    <property type="evidence" value="ECO:0007669"/>
    <property type="project" value="TreeGrafter"/>
</dbReference>
<dbReference type="GO" id="GO:0046872">
    <property type="term" value="F:metal ion binding"/>
    <property type="evidence" value="ECO:0007669"/>
    <property type="project" value="UniProtKB-KW"/>
</dbReference>
<reference evidence="7" key="1">
    <citation type="submission" date="2022-01" db="EMBL/GenBank/DDBJ databases">
        <authorList>
            <person name="King R."/>
        </authorList>
    </citation>
    <scope>NUCLEOTIDE SEQUENCE</scope>
</reference>
<gene>
    <name evidence="7" type="ORF">CHIRRI_LOCUS6510</name>
</gene>
<evidence type="ECO:0000256" key="5">
    <source>
        <dbReference type="ARBA" id="ARBA00034078"/>
    </source>
</evidence>
<dbReference type="Pfam" id="PF09360">
    <property type="entry name" value="zf-CDGSH"/>
    <property type="match status" value="2"/>
</dbReference>
<dbReference type="SMART" id="SM00704">
    <property type="entry name" value="ZnF_CDGSH"/>
    <property type="match status" value="2"/>
</dbReference>
<dbReference type="PANTHER" id="PTHR46491:SF3">
    <property type="entry name" value="CDGSH IRON-SULFUR DOMAIN-CONTAINING PROTEIN 3, MITOCHONDRIAL"/>
    <property type="match status" value="1"/>
</dbReference>
<evidence type="ECO:0000256" key="1">
    <source>
        <dbReference type="ARBA" id="ARBA00022714"/>
    </source>
</evidence>
<comment type="cofactor">
    <cofactor evidence="5">
        <name>[2Fe-2S] cluster</name>
        <dbReference type="ChEBI" id="CHEBI:190135"/>
    </cofactor>
</comment>
<sequence>MNSLINRPFSLVYRSIYTTSRYFCKPEVPRNVYEEFQSAHNQEKPGAVYDKKPFRMSLKQGQKYSWCFCGKSKTQPLCDGTHKIVHFKIEQKPIRFMVEKDGDYYLCNCKQTKNRPFCDGSHKTLP</sequence>
<feature type="domain" description="Iron-binding zinc finger CDGSH type" evidence="6">
    <location>
        <begin position="51"/>
        <end position="88"/>
    </location>
</feature>
<dbReference type="PANTHER" id="PTHR46491">
    <property type="entry name" value="CDGSH IRON SULFUR DOMAIN PROTEIN HOMOLOG"/>
    <property type="match status" value="1"/>
</dbReference>
<evidence type="ECO:0000256" key="4">
    <source>
        <dbReference type="ARBA" id="ARBA00023014"/>
    </source>
</evidence>
<dbReference type="AlphaFoldDB" id="A0A9N9RVI5"/>
<dbReference type="OrthoDB" id="15717at2759"/>
<keyword evidence="2" id="KW-0479">Metal-binding</keyword>
<keyword evidence="1" id="KW-0001">2Fe-2S</keyword>
<evidence type="ECO:0000313" key="8">
    <source>
        <dbReference type="Proteomes" id="UP001153620"/>
    </source>
</evidence>
<dbReference type="GO" id="GO:0051537">
    <property type="term" value="F:2 iron, 2 sulfur cluster binding"/>
    <property type="evidence" value="ECO:0007669"/>
    <property type="project" value="UniProtKB-KW"/>
</dbReference>
<dbReference type="Gene3D" id="3.40.5.90">
    <property type="entry name" value="CDGSH iron-sulfur domain, mitoNEET-type"/>
    <property type="match status" value="2"/>
</dbReference>
<dbReference type="InterPro" id="IPR052950">
    <property type="entry name" value="CISD"/>
</dbReference>
<organism evidence="7 8">
    <name type="scientific">Chironomus riparius</name>
    <dbReference type="NCBI Taxonomy" id="315576"/>
    <lineage>
        <taxon>Eukaryota</taxon>
        <taxon>Metazoa</taxon>
        <taxon>Ecdysozoa</taxon>
        <taxon>Arthropoda</taxon>
        <taxon>Hexapoda</taxon>
        <taxon>Insecta</taxon>
        <taxon>Pterygota</taxon>
        <taxon>Neoptera</taxon>
        <taxon>Endopterygota</taxon>
        <taxon>Diptera</taxon>
        <taxon>Nematocera</taxon>
        <taxon>Chironomoidea</taxon>
        <taxon>Chironomidae</taxon>
        <taxon>Chironominae</taxon>
        <taxon>Chironomus</taxon>
    </lineage>
</organism>
<evidence type="ECO:0000256" key="2">
    <source>
        <dbReference type="ARBA" id="ARBA00022723"/>
    </source>
</evidence>
<protein>
    <recommendedName>
        <fullName evidence="6">Iron-binding zinc finger CDGSH type domain-containing protein</fullName>
    </recommendedName>
</protein>